<dbReference type="GeneID" id="75026671"/>
<dbReference type="EC" id="2.3.1.-" evidence="4"/>
<proteinExistence type="predicted"/>
<feature type="domain" description="N-acetyltransferase" evidence="3">
    <location>
        <begin position="14"/>
        <end position="173"/>
    </location>
</feature>
<dbReference type="Proteomes" id="UP000215134">
    <property type="component" value="Chromosome 1"/>
</dbReference>
<organism evidence="4 5">
    <name type="scientific">Serratia ficaria</name>
    <dbReference type="NCBI Taxonomy" id="61651"/>
    <lineage>
        <taxon>Bacteria</taxon>
        <taxon>Pseudomonadati</taxon>
        <taxon>Pseudomonadota</taxon>
        <taxon>Gammaproteobacteria</taxon>
        <taxon>Enterobacterales</taxon>
        <taxon>Yersiniaceae</taxon>
        <taxon>Serratia</taxon>
    </lineage>
</organism>
<keyword evidence="1 4" id="KW-0808">Transferase</keyword>
<dbReference type="PANTHER" id="PTHR43877:SF1">
    <property type="entry name" value="ACETYLTRANSFERASE"/>
    <property type="match status" value="1"/>
</dbReference>
<dbReference type="STRING" id="1411141.GCA_001590885_02673"/>
<evidence type="ECO:0000256" key="1">
    <source>
        <dbReference type="ARBA" id="ARBA00022679"/>
    </source>
</evidence>
<dbReference type="SUPFAM" id="SSF55729">
    <property type="entry name" value="Acyl-CoA N-acyltransferases (Nat)"/>
    <property type="match status" value="1"/>
</dbReference>
<evidence type="ECO:0000256" key="2">
    <source>
        <dbReference type="ARBA" id="ARBA00023315"/>
    </source>
</evidence>
<dbReference type="InterPro" id="IPR050832">
    <property type="entry name" value="Bact_Acetyltransf"/>
</dbReference>
<dbReference type="PANTHER" id="PTHR43877">
    <property type="entry name" value="AMINOALKYLPHOSPHONATE N-ACETYLTRANSFERASE-RELATED-RELATED"/>
    <property type="match status" value="1"/>
</dbReference>
<dbReference type="Pfam" id="PF13508">
    <property type="entry name" value="Acetyltransf_7"/>
    <property type="match status" value="1"/>
</dbReference>
<dbReference type="CDD" id="cd04301">
    <property type="entry name" value="NAT_SF"/>
    <property type="match status" value="1"/>
</dbReference>
<dbReference type="OrthoDB" id="3389160at2"/>
<dbReference type="AlphaFoldDB" id="A0A240BMI1"/>
<dbReference type="InterPro" id="IPR000182">
    <property type="entry name" value="GNAT_dom"/>
</dbReference>
<dbReference type="Gene3D" id="3.40.630.30">
    <property type="match status" value="1"/>
</dbReference>
<dbReference type="InterPro" id="IPR016181">
    <property type="entry name" value="Acyl_CoA_acyltransferase"/>
</dbReference>
<dbReference type="GO" id="GO:0016747">
    <property type="term" value="F:acyltransferase activity, transferring groups other than amino-acyl groups"/>
    <property type="evidence" value="ECO:0007669"/>
    <property type="project" value="InterPro"/>
</dbReference>
<evidence type="ECO:0000259" key="3">
    <source>
        <dbReference type="PROSITE" id="PS51186"/>
    </source>
</evidence>
<sequence length="174" mass="19134">MTDIQQLDAAAAERAIPELADMLLASVAQGASIGFVMPFTLEQAQAFWRRLLPAIERGDRAMLVARQAGRVVGTVQLLLDMPDNGRHRAEVLKLMVHPQARRQGIARQLMLALQRLAAEHRRHLLVLDTLTGDTAEGLYRRLGFELAGSIPQYAMASNGGALDATSYMYKLLPC</sequence>
<accession>A0A240BMI1</accession>
<name>A0A240BMI1_SERFI</name>
<dbReference type="RefSeq" id="WP_095096433.1">
    <property type="nucleotide sequence ID" value="NZ_CABITV010000010.1"/>
</dbReference>
<keyword evidence="2 4" id="KW-0012">Acyltransferase</keyword>
<reference evidence="4 5" key="1">
    <citation type="submission" date="2017-06" db="EMBL/GenBank/DDBJ databases">
        <authorList>
            <consortium name="Pathogen Informatics"/>
        </authorList>
    </citation>
    <scope>NUCLEOTIDE SEQUENCE [LARGE SCALE GENOMIC DNA]</scope>
    <source>
        <strain evidence="4 5">NCTC12148</strain>
    </source>
</reference>
<protein>
    <submittedName>
        <fullName evidence="4">Acetyltransferase</fullName>
        <ecNumber evidence="4">2.3.1.-</ecNumber>
    </submittedName>
</protein>
<keyword evidence="5" id="KW-1185">Reference proteome</keyword>
<dbReference type="KEGG" id="sfj:SAMEA4384070_1502"/>
<gene>
    <name evidence="4" type="primary">ttr_2</name>
    <name evidence="4" type="ORF">SAMEA4384070_01502</name>
</gene>
<evidence type="ECO:0000313" key="5">
    <source>
        <dbReference type="Proteomes" id="UP000215134"/>
    </source>
</evidence>
<dbReference type="EMBL" id="LT906479">
    <property type="protein sequence ID" value="SNV97097.1"/>
    <property type="molecule type" value="Genomic_DNA"/>
</dbReference>
<evidence type="ECO:0000313" key="4">
    <source>
        <dbReference type="EMBL" id="SNV97097.1"/>
    </source>
</evidence>
<dbReference type="PROSITE" id="PS51186">
    <property type="entry name" value="GNAT"/>
    <property type="match status" value="1"/>
</dbReference>